<organism evidence="1 2">
    <name type="scientific">Brachionus plicatilis</name>
    <name type="common">Marine rotifer</name>
    <name type="synonym">Brachionus muelleri</name>
    <dbReference type="NCBI Taxonomy" id="10195"/>
    <lineage>
        <taxon>Eukaryota</taxon>
        <taxon>Metazoa</taxon>
        <taxon>Spiralia</taxon>
        <taxon>Gnathifera</taxon>
        <taxon>Rotifera</taxon>
        <taxon>Eurotatoria</taxon>
        <taxon>Monogononta</taxon>
        <taxon>Pseudotrocha</taxon>
        <taxon>Ploima</taxon>
        <taxon>Brachionidae</taxon>
        <taxon>Brachionus</taxon>
    </lineage>
</organism>
<dbReference type="EMBL" id="REGN01005142">
    <property type="protein sequence ID" value="RNA14646.1"/>
    <property type="molecule type" value="Genomic_DNA"/>
</dbReference>
<protein>
    <submittedName>
        <fullName evidence="1">Uncharacterized protein</fullName>
    </submittedName>
</protein>
<name>A0A3M7QTE0_BRAPC</name>
<accession>A0A3M7QTE0</accession>
<evidence type="ECO:0000313" key="2">
    <source>
        <dbReference type="Proteomes" id="UP000276133"/>
    </source>
</evidence>
<dbReference type="Proteomes" id="UP000276133">
    <property type="component" value="Unassembled WGS sequence"/>
</dbReference>
<sequence>MVNNEVCIIINKLKNKFMEKCLKEKKSSINNILSTNPNLSMRNIFNFVKRVVDWIEQYTLS</sequence>
<keyword evidence="2" id="KW-1185">Reference proteome</keyword>
<proteinExistence type="predicted"/>
<dbReference type="AlphaFoldDB" id="A0A3M7QTE0"/>
<evidence type="ECO:0000313" key="1">
    <source>
        <dbReference type="EMBL" id="RNA14646.1"/>
    </source>
</evidence>
<reference evidence="1 2" key="1">
    <citation type="journal article" date="2018" name="Sci. Rep.">
        <title>Genomic signatures of local adaptation to the degree of environmental predictability in rotifers.</title>
        <authorList>
            <person name="Franch-Gras L."/>
            <person name="Hahn C."/>
            <person name="Garcia-Roger E.M."/>
            <person name="Carmona M.J."/>
            <person name="Serra M."/>
            <person name="Gomez A."/>
        </authorList>
    </citation>
    <scope>NUCLEOTIDE SEQUENCE [LARGE SCALE GENOMIC DNA]</scope>
    <source>
        <strain evidence="1">HYR1</strain>
    </source>
</reference>
<comment type="caution">
    <text evidence="1">The sequence shown here is derived from an EMBL/GenBank/DDBJ whole genome shotgun (WGS) entry which is preliminary data.</text>
</comment>
<gene>
    <name evidence="1" type="ORF">BpHYR1_032753</name>
</gene>